<evidence type="ECO:0000259" key="13">
    <source>
        <dbReference type="PROSITE" id="PS51447"/>
    </source>
</evidence>
<evidence type="ECO:0000256" key="1">
    <source>
        <dbReference type="ARBA" id="ARBA00008226"/>
    </source>
</evidence>
<dbReference type="PANTHER" id="PTHR11538:SF41">
    <property type="entry name" value="PHENYLALANINE--TRNA LIGASE, MITOCHONDRIAL"/>
    <property type="match status" value="1"/>
</dbReference>
<feature type="coiled-coil region" evidence="11">
    <location>
        <begin position="8"/>
        <end position="36"/>
    </location>
</feature>
<dbReference type="GO" id="GO:0004826">
    <property type="term" value="F:phenylalanine-tRNA ligase activity"/>
    <property type="evidence" value="ECO:0007669"/>
    <property type="project" value="UniProtKB-EC"/>
</dbReference>
<organism evidence="14 15">
    <name type="scientific">Candidatus Nealsonbacteria bacterium RIFCSPHIGHO2_01_FULL_43_31</name>
    <dbReference type="NCBI Taxonomy" id="1801665"/>
    <lineage>
        <taxon>Bacteria</taxon>
        <taxon>Candidatus Nealsoniibacteriota</taxon>
    </lineage>
</organism>
<dbReference type="Gene3D" id="3.30.70.380">
    <property type="entry name" value="Ferrodoxin-fold anticodon-binding domain"/>
    <property type="match status" value="1"/>
</dbReference>
<sequence length="381" mass="44546">MRKNIIIKDEKEDALIEELNKRNDIKAERIRRLLELTDLTKKENSPIKILADQIIKLPRFKDFDLIDFPRIVSVGQNFDLLNTPKDHSSRRETDTYYVSAEYVLRTQTTDMWSFHLKDPEILEKLKKEGRVGALSTGIVFRKDEIDRKHFPAFHQIDGLYVCKKSDKVLAQKDLEDVLVDIAKSIFGQEIEYKFAVDSFPFTDPSVEMSLNFNGQWMEILGSGIVHQQVFKNLGLDPEIYNGWAFGMGIERLAMVKMGIPDIRILWSGDSRITSQFKDIDSRYEEVSKYPEISRDISFVIAKTINLNNYYEIVRDFAQNLIEEVKLIDSYEDEKKFGKDNKSYTFRIVYRSPERTLTNDEVNKIQEAIRNKTKQDLNAMLR</sequence>
<dbReference type="EC" id="6.1.1.20" evidence="2"/>
<evidence type="ECO:0000256" key="6">
    <source>
        <dbReference type="ARBA" id="ARBA00022917"/>
    </source>
</evidence>
<keyword evidence="4" id="KW-0547">Nucleotide-binding</keyword>
<protein>
    <recommendedName>
        <fullName evidence="2">phenylalanine--tRNA ligase</fullName>
        <ecNumber evidence="2">6.1.1.20</ecNumber>
    </recommendedName>
    <alternativeName>
        <fullName evidence="9">Phenylalanyl-tRNA synthetase</fullName>
    </alternativeName>
</protein>
<keyword evidence="11" id="KW-0175">Coiled coil</keyword>
<dbReference type="Pfam" id="PF03147">
    <property type="entry name" value="FDX-ACB"/>
    <property type="match status" value="1"/>
</dbReference>
<evidence type="ECO:0000256" key="7">
    <source>
        <dbReference type="ARBA" id="ARBA00022946"/>
    </source>
</evidence>
<keyword evidence="8" id="KW-0030">Aminoacyl-tRNA synthetase</keyword>
<comment type="similarity">
    <text evidence="1">Belongs to the class-II aminoacyl-tRNA synthetase family.</text>
</comment>
<dbReference type="Pfam" id="PF01409">
    <property type="entry name" value="tRNA-synt_2d"/>
    <property type="match status" value="1"/>
</dbReference>
<evidence type="ECO:0000256" key="10">
    <source>
        <dbReference type="ARBA" id="ARBA00049255"/>
    </source>
</evidence>
<evidence type="ECO:0000256" key="4">
    <source>
        <dbReference type="ARBA" id="ARBA00022741"/>
    </source>
</evidence>
<feature type="domain" description="FDX-ACB" evidence="13">
    <location>
        <begin position="287"/>
        <end position="381"/>
    </location>
</feature>
<evidence type="ECO:0000313" key="14">
    <source>
        <dbReference type="EMBL" id="OGZ20413.1"/>
    </source>
</evidence>
<dbReference type="GO" id="GO:0005737">
    <property type="term" value="C:cytoplasm"/>
    <property type="evidence" value="ECO:0007669"/>
    <property type="project" value="TreeGrafter"/>
</dbReference>
<dbReference type="GO" id="GO:0000049">
    <property type="term" value="F:tRNA binding"/>
    <property type="evidence" value="ECO:0007669"/>
    <property type="project" value="InterPro"/>
</dbReference>
<reference evidence="14 15" key="1">
    <citation type="journal article" date="2016" name="Nat. Commun.">
        <title>Thousands of microbial genomes shed light on interconnected biogeochemical processes in an aquifer system.</title>
        <authorList>
            <person name="Anantharaman K."/>
            <person name="Brown C.T."/>
            <person name="Hug L.A."/>
            <person name="Sharon I."/>
            <person name="Castelle C.J."/>
            <person name="Probst A.J."/>
            <person name="Thomas B.C."/>
            <person name="Singh A."/>
            <person name="Wilkins M.J."/>
            <person name="Karaoz U."/>
            <person name="Brodie E.L."/>
            <person name="Williams K.H."/>
            <person name="Hubbard S.S."/>
            <person name="Banfield J.F."/>
        </authorList>
    </citation>
    <scope>NUCLEOTIDE SEQUENCE [LARGE SCALE GENOMIC DNA]</scope>
</reference>
<evidence type="ECO:0000259" key="12">
    <source>
        <dbReference type="PROSITE" id="PS50862"/>
    </source>
</evidence>
<accession>A0A1G2E3M2</accession>
<dbReference type="SMART" id="SM00896">
    <property type="entry name" value="FDX-ACB"/>
    <property type="match status" value="1"/>
</dbReference>
<dbReference type="PROSITE" id="PS50862">
    <property type="entry name" value="AA_TRNA_LIGASE_II"/>
    <property type="match status" value="1"/>
</dbReference>
<dbReference type="EMBL" id="MHMA01000014">
    <property type="protein sequence ID" value="OGZ20413.1"/>
    <property type="molecule type" value="Genomic_DNA"/>
</dbReference>
<keyword evidence="3" id="KW-0436">Ligase</keyword>
<dbReference type="SUPFAM" id="SSF55681">
    <property type="entry name" value="Class II aaRS and biotin synthetases"/>
    <property type="match status" value="1"/>
</dbReference>
<feature type="domain" description="Aminoacyl-transfer RNA synthetases class-II family profile" evidence="12">
    <location>
        <begin position="137"/>
        <end position="290"/>
    </location>
</feature>
<dbReference type="InterPro" id="IPR045864">
    <property type="entry name" value="aa-tRNA-synth_II/BPL/LPL"/>
</dbReference>
<gene>
    <name evidence="14" type="ORF">A2654_00545</name>
</gene>
<dbReference type="InterPro" id="IPR002319">
    <property type="entry name" value="Phenylalanyl-tRNA_Synthase"/>
</dbReference>
<evidence type="ECO:0000313" key="15">
    <source>
        <dbReference type="Proteomes" id="UP000178721"/>
    </source>
</evidence>
<evidence type="ECO:0000256" key="2">
    <source>
        <dbReference type="ARBA" id="ARBA00012814"/>
    </source>
</evidence>
<dbReference type="InterPro" id="IPR005121">
    <property type="entry name" value="Fdx_antiC-bd"/>
</dbReference>
<proteinExistence type="inferred from homology"/>
<dbReference type="AlphaFoldDB" id="A0A1G2E3M2"/>
<keyword evidence="7" id="KW-0809">Transit peptide</keyword>
<dbReference type="PROSITE" id="PS51447">
    <property type="entry name" value="FDX_ACB"/>
    <property type="match status" value="1"/>
</dbReference>
<comment type="catalytic activity">
    <reaction evidence="10">
        <text>tRNA(Phe) + L-phenylalanine + ATP = L-phenylalanyl-tRNA(Phe) + AMP + diphosphate + H(+)</text>
        <dbReference type="Rhea" id="RHEA:19413"/>
        <dbReference type="Rhea" id="RHEA-COMP:9668"/>
        <dbReference type="Rhea" id="RHEA-COMP:9699"/>
        <dbReference type="ChEBI" id="CHEBI:15378"/>
        <dbReference type="ChEBI" id="CHEBI:30616"/>
        <dbReference type="ChEBI" id="CHEBI:33019"/>
        <dbReference type="ChEBI" id="CHEBI:58095"/>
        <dbReference type="ChEBI" id="CHEBI:78442"/>
        <dbReference type="ChEBI" id="CHEBI:78531"/>
        <dbReference type="ChEBI" id="CHEBI:456215"/>
        <dbReference type="EC" id="6.1.1.20"/>
    </reaction>
</comment>
<evidence type="ECO:0000256" key="5">
    <source>
        <dbReference type="ARBA" id="ARBA00022840"/>
    </source>
</evidence>
<dbReference type="GO" id="GO:0005524">
    <property type="term" value="F:ATP binding"/>
    <property type="evidence" value="ECO:0007669"/>
    <property type="project" value="UniProtKB-KW"/>
</dbReference>
<dbReference type="InterPro" id="IPR006195">
    <property type="entry name" value="aa-tRNA-synth_II"/>
</dbReference>
<dbReference type="InterPro" id="IPR036690">
    <property type="entry name" value="Fdx_antiC-bd_sf"/>
</dbReference>
<evidence type="ECO:0000256" key="9">
    <source>
        <dbReference type="ARBA" id="ARBA00031194"/>
    </source>
</evidence>
<name>A0A1G2E3M2_9BACT</name>
<evidence type="ECO:0000256" key="3">
    <source>
        <dbReference type="ARBA" id="ARBA00022598"/>
    </source>
</evidence>
<dbReference type="PANTHER" id="PTHR11538">
    <property type="entry name" value="PHENYLALANYL-TRNA SYNTHETASE"/>
    <property type="match status" value="1"/>
</dbReference>
<dbReference type="GO" id="GO:0006432">
    <property type="term" value="P:phenylalanyl-tRNA aminoacylation"/>
    <property type="evidence" value="ECO:0007669"/>
    <property type="project" value="TreeGrafter"/>
</dbReference>
<dbReference type="Proteomes" id="UP000178721">
    <property type="component" value="Unassembled WGS sequence"/>
</dbReference>
<dbReference type="SUPFAM" id="SSF54991">
    <property type="entry name" value="Anticodon-binding domain of PheRS"/>
    <property type="match status" value="1"/>
</dbReference>
<dbReference type="Gene3D" id="3.30.930.10">
    <property type="entry name" value="Bira Bifunctional Protein, Domain 2"/>
    <property type="match status" value="1"/>
</dbReference>
<keyword evidence="6" id="KW-0648">Protein biosynthesis</keyword>
<evidence type="ECO:0000256" key="8">
    <source>
        <dbReference type="ARBA" id="ARBA00023146"/>
    </source>
</evidence>
<keyword evidence="5" id="KW-0067">ATP-binding</keyword>
<comment type="caution">
    <text evidence="14">The sequence shown here is derived from an EMBL/GenBank/DDBJ whole genome shotgun (WGS) entry which is preliminary data.</text>
</comment>
<evidence type="ECO:0000256" key="11">
    <source>
        <dbReference type="SAM" id="Coils"/>
    </source>
</evidence>